<dbReference type="PRINTS" id="PR00778">
    <property type="entry name" value="HTHARSR"/>
</dbReference>
<keyword evidence="2" id="KW-0238">DNA-binding</keyword>
<dbReference type="SUPFAM" id="SSF46785">
    <property type="entry name" value="Winged helix' DNA-binding domain"/>
    <property type="match status" value="1"/>
</dbReference>
<keyword evidence="6" id="KW-1185">Reference proteome</keyword>
<dbReference type="EMBL" id="AVPF01000112">
    <property type="protein sequence ID" value="KGX83407.1"/>
    <property type="molecule type" value="Genomic_DNA"/>
</dbReference>
<dbReference type="InterPro" id="IPR051081">
    <property type="entry name" value="HTH_MetalResp_TranReg"/>
</dbReference>
<keyword evidence="3" id="KW-0804">Transcription</keyword>
<organism evidence="5 6">
    <name type="scientific">Pontibacillus marinus BH030004 = DSM 16465</name>
    <dbReference type="NCBI Taxonomy" id="1385511"/>
    <lineage>
        <taxon>Bacteria</taxon>
        <taxon>Bacillati</taxon>
        <taxon>Bacillota</taxon>
        <taxon>Bacilli</taxon>
        <taxon>Bacillales</taxon>
        <taxon>Bacillaceae</taxon>
        <taxon>Pontibacillus</taxon>
    </lineage>
</organism>
<dbReference type="CDD" id="cd00090">
    <property type="entry name" value="HTH_ARSR"/>
    <property type="match status" value="1"/>
</dbReference>
<dbReference type="GO" id="GO:0003677">
    <property type="term" value="F:DNA binding"/>
    <property type="evidence" value="ECO:0007669"/>
    <property type="project" value="UniProtKB-KW"/>
</dbReference>
<dbReference type="STRING" id="1385511.GCA_000425225_03996"/>
<dbReference type="PROSITE" id="PS50987">
    <property type="entry name" value="HTH_ARSR_2"/>
    <property type="match status" value="1"/>
</dbReference>
<dbReference type="NCBIfam" id="NF033788">
    <property type="entry name" value="HTH_metalloreg"/>
    <property type="match status" value="1"/>
</dbReference>
<dbReference type="InterPro" id="IPR001845">
    <property type="entry name" value="HTH_ArsR_DNA-bd_dom"/>
</dbReference>
<dbReference type="InterPro" id="IPR011991">
    <property type="entry name" value="ArsR-like_HTH"/>
</dbReference>
<dbReference type="SMART" id="SM00418">
    <property type="entry name" value="HTH_ARSR"/>
    <property type="match status" value="1"/>
</dbReference>
<dbReference type="RefSeq" id="WP_027447486.1">
    <property type="nucleotide sequence ID" value="NZ_AULJ01000066.1"/>
</dbReference>
<dbReference type="AlphaFoldDB" id="A0A0A5HIE3"/>
<dbReference type="InterPro" id="IPR036388">
    <property type="entry name" value="WH-like_DNA-bd_sf"/>
</dbReference>
<dbReference type="InterPro" id="IPR036390">
    <property type="entry name" value="WH_DNA-bd_sf"/>
</dbReference>
<dbReference type="PANTHER" id="PTHR33154:SF33">
    <property type="entry name" value="TRANSCRIPTIONAL REPRESSOR SDPR"/>
    <property type="match status" value="1"/>
</dbReference>
<feature type="domain" description="HTH arsR-type" evidence="4">
    <location>
        <begin position="1"/>
        <end position="91"/>
    </location>
</feature>
<dbReference type="eggNOG" id="COG0640">
    <property type="taxonomic scope" value="Bacteria"/>
</dbReference>
<accession>A0A0A5HIE3</accession>
<evidence type="ECO:0000256" key="3">
    <source>
        <dbReference type="ARBA" id="ARBA00023163"/>
    </source>
</evidence>
<proteinExistence type="predicted"/>
<dbReference type="GO" id="GO:0003700">
    <property type="term" value="F:DNA-binding transcription factor activity"/>
    <property type="evidence" value="ECO:0007669"/>
    <property type="project" value="InterPro"/>
</dbReference>
<dbReference type="Pfam" id="PF01022">
    <property type="entry name" value="HTH_5"/>
    <property type="match status" value="1"/>
</dbReference>
<reference evidence="5 6" key="1">
    <citation type="submission" date="2013-08" db="EMBL/GenBank/DDBJ databases">
        <authorList>
            <person name="Huang J."/>
            <person name="Wang G."/>
        </authorList>
    </citation>
    <scope>NUCLEOTIDE SEQUENCE [LARGE SCALE GENOMIC DNA]</scope>
    <source>
        <strain evidence="5 6">BH030004</strain>
    </source>
</reference>
<dbReference type="Proteomes" id="UP000030403">
    <property type="component" value="Unassembled WGS sequence"/>
</dbReference>
<name>A0A0A5HIE3_9BACI</name>
<dbReference type="Gene3D" id="1.10.10.10">
    <property type="entry name" value="Winged helix-like DNA-binding domain superfamily/Winged helix DNA-binding domain"/>
    <property type="match status" value="1"/>
</dbReference>
<evidence type="ECO:0000313" key="5">
    <source>
        <dbReference type="EMBL" id="KGX83407.1"/>
    </source>
</evidence>
<dbReference type="PANTHER" id="PTHR33154">
    <property type="entry name" value="TRANSCRIPTIONAL REGULATOR, ARSR FAMILY"/>
    <property type="match status" value="1"/>
</dbReference>
<protein>
    <recommendedName>
        <fullName evidence="4">HTH arsR-type domain-containing protein</fullName>
    </recommendedName>
</protein>
<evidence type="ECO:0000256" key="1">
    <source>
        <dbReference type="ARBA" id="ARBA00023015"/>
    </source>
</evidence>
<evidence type="ECO:0000313" key="6">
    <source>
        <dbReference type="Proteomes" id="UP000030403"/>
    </source>
</evidence>
<evidence type="ECO:0000256" key="2">
    <source>
        <dbReference type="ARBA" id="ARBA00023125"/>
    </source>
</evidence>
<keyword evidence="1" id="KW-0805">Transcription regulation</keyword>
<dbReference type="OrthoDB" id="9799175at2"/>
<gene>
    <name evidence="5" type="ORF">N783_03840</name>
</gene>
<comment type="caution">
    <text evidence="5">The sequence shown here is derived from an EMBL/GenBank/DDBJ whole genome shotgun (WGS) entry which is preliminary data.</text>
</comment>
<sequence>MFRTTKNIYRALADSTRREILNLLSKGEQTQSDIVKEFNISQPAINKQLKILKEEGFIHVRKSGRYRYYSLERETFEVAYRQMVGEIGTMLDQTLMDLKHYVENKEEDDD</sequence>
<evidence type="ECO:0000259" key="4">
    <source>
        <dbReference type="PROSITE" id="PS50987"/>
    </source>
</evidence>